<organism evidence="1 2">
    <name type="scientific">Xenorhabdus bovienii</name>
    <name type="common">Xenorhabdus nematophila subsp. bovienii</name>
    <dbReference type="NCBI Taxonomy" id="40576"/>
    <lineage>
        <taxon>Bacteria</taxon>
        <taxon>Pseudomonadati</taxon>
        <taxon>Pseudomonadota</taxon>
        <taxon>Gammaproteobacteria</taxon>
        <taxon>Enterobacterales</taxon>
        <taxon>Morganellaceae</taxon>
        <taxon>Xenorhabdus</taxon>
    </lineage>
</organism>
<reference evidence="1" key="1">
    <citation type="submission" date="2021-08" db="EMBL/GenBank/DDBJ databases">
        <authorList>
            <person name="Papudeshi B."/>
            <person name="Bashey-Visser F."/>
        </authorList>
    </citation>
    <scope>NUCLEOTIDE SEQUENCE</scope>
    <source>
        <strain evidence="1">MC_266_E_2016</strain>
    </source>
</reference>
<comment type="caution">
    <text evidence="1">The sequence shown here is derived from an EMBL/GenBank/DDBJ whole genome shotgun (WGS) entry which is preliminary data.</text>
</comment>
<accession>A0AAJ1MZZ3</accession>
<gene>
    <name evidence="1" type="ORF">KKJ01_14575</name>
</gene>
<evidence type="ECO:0000313" key="1">
    <source>
        <dbReference type="EMBL" id="MDE1479424.1"/>
    </source>
</evidence>
<dbReference type="AlphaFoldDB" id="A0AAJ1MZZ3"/>
<dbReference type="RefSeq" id="WP_274713057.1">
    <property type="nucleotide sequence ID" value="NZ_JAILSO010000058.1"/>
</dbReference>
<protein>
    <submittedName>
        <fullName evidence="1">Uncharacterized protein</fullName>
    </submittedName>
</protein>
<sequence length="91" mass="10596">MHPVTISYSYVEKKEYVRHGRNYIEYTYLGDMNIDMTFSEFAKRSNPENSEMIAHIVNQYDEESLVEGIIKSGMGRKIAMELNKQLLKEAA</sequence>
<reference evidence="1" key="2">
    <citation type="journal article" date="2022" name="J. Evol. Biol.">
        <title>Pre- and post-association barriers to host switching in sympatric mutualists.</title>
        <authorList>
            <person name="Dinges Z.M."/>
            <person name="Phillips R.K."/>
            <person name="Lively C.M."/>
            <person name="Bashey F."/>
        </authorList>
    </citation>
    <scope>NUCLEOTIDE SEQUENCE</scope>
    <source>
        <strain evidence="1">MC_266_E_2016</strain>
    </source>
</reference>
<name>A0AAJ1MZZ3_XENBV</name>
<proteinExistence type="predicted"/>
<dbReference type="Proteomes" id="UP001222434">
    <property type="component" value="Unassembled WGS sequence"/>
</dbReference>
<evidence type="ECO:0000313" key="2">
    <source>
        <dbReference type="Proteomes" id="UP001222434"/>
    </source>
</evidence>
<dbReference type="EMBL" id="JAILSO010000058">
    <property type="protein sequence ID" value="MDE1479424.1"/>
    <property type="molecule type" value="Genomic_DNA"/>
</dbReference>